<feature type="transmembrane region" description="Helical" evidence="1">
    <location>
        <begin position="302"/>
        <end position="323"/>
    </location>
</feature>
<keyword evidence="1" id="KW-0812">Transmembrane</keyword>
<feature type="transmembrane region" description="Helical" evidence="1">
    <location>
        <begin position="130"/>
        <end position="153"/>
    </location>
</feature>
<feature type="transmembrane region" description="Helical" evidence="1">
    <location>
        <begin position="216"/>
        <end position="238"/>
    </location>
</feature>
<dbReference type="AlphaFoldDB" id="A0A7S4EQK9"/>
<proteinExistence type="predicted"/>
<keyword evidence="1" id="KW-1133">Transmembrane helix</keyword>
<name>A0A7S4EQK9_9STRA</name>
<accession>A0A7S4EQK9</accession>
<evidence type="ECO:0000256" key="1">
    <source>
        <dbReference type="SAM" id="Phobius"/>
    </source>
</evidence>
<dbReference type="InterPro" id="IPR010721">
    <property type="entry name" value="UstE-like"/>
</dbReference>
<reference evidence="2" key="1">
    <citation type="submission" date="2021-01" db="EMBL/GenBank/DDBJ databases">
        <authorList>
            <person name="Corre E."/>
            <person name="Pelletier E."/>
            <person name="Niang G."/>
            <person name="Scheremetjew M."/>
            <person name="Finn R."/>
            <person name="Kale V."/>
            <person name="Holt S."/>
            <person name="Cochrane G."/>
            <person name="Meng A."/>
            <person name="Brown T."/>
            <person name="Cohen L."/>
        </authorList>
    </citation>
    <scope>NUCLEOTIDE SEQUENCE</scope>
    <source>
        <strain evidence="2">10249 10 AB</strain>
    </source>
</reference>
<dbReference type="PROSITE" id="PS50244">
    <property type="entry name" value="S5A_REDUCTASE"/>
    <property type="match status" value="1"/>
</dbReference>
<dbReference type="PANTHER" id="PTHR32251:SF15">
    <property type="entry name" value="3-OXO-5-ALPHA-STEROID 4-DEHYDROGENASE (DUF1295)"/>
    <property type="match status" value="1"/>
</dbReference>
<evidence type="ECO:0000313" key="2">
    <source>
        <dbReference type="EMBL" id="CAE0728981.1"/>
    </source>
</evidence>
<evidence type="ECO:0008006" key="3">
    <source>
        <dbReference type="Google" id="ProtNLM"/>
    </source>
</evidence>
<protein>
    <recommendedName>
        <fullName evidence="3">Steroid 5-alpha reductase C-terminal domain-containing protein</fullName>
    </recommendedName>
</protein>
<dbReference type="GO" id="GO:0016020">
    <property type="term" value="C:membrane"/>
    <property type="evidence" value="ECO:0007669"/>
    <property type="project" value="TreeGrafter"/>
</dbReference>
<dbReference type="Gene3D" id="1.20.120.1630">
    <property type="match status" value="1"/>
</dbReference>
<dbReference type="PANTHER" id="PTHR32251">
    <property type="entry name" value="3-OXO-5-ALPHA-STEROID 4-DEHYDROGENASE"/>
    <property type="match status" value="1"/>
</dbReference>
<sequence>MVGLSAIFFAGIAVSSGPNSSLGFQTTRNLVRVSTFSSLSSSKRINNDKQFPSVFLPTSQAHSLATSGAASSSSSLNAVPIEVLTSFLPPVMGFVKSEWIVSYGYGFATALSGLSILLKQTAMSQQPFTWTISSLQAAALVFYGFRLNAYLFIRNRLSPTYRAIGEKIEEKSKERFATRLSRAPFVLSCGLLYYGLYLPVLLTTKLSSDALAMKSAAGVGMATMKVLVGLQWFGYVLAALGDLTKSYVKGSEKNGKFLVTSGIFSVLRHPNFTGEILSWTANALCGTLAGAYLLRSRFSLPVLGYLGLSGMGGAGIIFVLLGATRNLEERQSREHGHTQKYKKWVKKTWCGWKMSPKPKVEEKEKAHEITMNADVAEDFGSGI</sequence>
<feature type="transmembrane region" description="Helical" evidence="1">
    <location>
        <begin position="185"/>
        <end position="204"/>
    </location>
</feature>
<feature type="transmembrane region" description="Helical" evidence="1">
    <location>
        <begin position="99"/>
        <end position="118"/>
    </location>
</feature>
<keyword evidence="1" id="KW-0472">Membrane</keyword>
<organism evidence="2">
    <name type="scientific">Pseudo-nitzschia australis</name>
    <dbReference type="NCBI Taxonomy" id="44445"/>
    <lineage>
        <taxon>Eukaryota</taxon>
        <taxon>Sar</taxon>
        <taxon>Stramenopiles</taxon>
        <taxon>Ochrophyta</taxon>
        <taxon>Bacillariophyta</taxon>
        <taxon>Bacillariophyceae</taxon>
        <taxon>Bacillariophycidae</taxon>
        <taxon>Bacillariales</taxon>
        <taxon>Bacillariaceae</taxon>
        <taxon>Pseudo-nitzschia</taxon>
    </lineage>
</organism>
<gene>
    <name evidence="2" type="ORF">PAUS00366_LOCUS21765</name>
</gene>
<dbReference type="EMBL" id="HBIX01033156">
    <property type="protein sequence ID" value="CAE0728981.1"/>
    <property type="molecule type" value="Transcribed_RNA"/>
</dbReference>
<dbReference type="Pfam" id="PF06966">
    <property type="entry name" value="DUF1295"/>
    <property type="match status" value="1"/>
</dbReference>